<keyword evidence="2" id="KW-1185">Reference proteome</keyword>
<name>A0ABS2QES3_9BACI</name>
<accession>A0ABS2QES3</accession>
<evidence type="ECO:0000313" key="1">
    <source>
        <dbReference type="EMBL" id="MBM7691644.1"/>
    </source>
</evidence>
<evidence type="ECO:0008006" key="3">
    <source>
        <dbReference type="Google" id="ProtNLM"/>
    </source>
</evidence>
<comment type="caution">
    <text evidence="1">The sequence shown here is derived from an EMBL/GenBank/DDBJ whole genome shotgun (WGS) entry which is preliminary data.</text>
</comment>
<reference evidence="1 2" key="1">
    <citation type="submission" date="2021-01" db="EMBL/GenBank/DDBJ databases">
        <title>Genomic Encyclopedia of Type Strains, Phase IV (KMG-IV): sequencing the most valuable type-strain genomes for metagenomic binning, comparative biology and taxonomic classification.</title>
        <authorList>
            <person name="Goeker M."/>
        </authorList>
    </citation>
    <scope>NUCLEOTIDE SEQUENCE [LARGE SCALE GENOMIC DNA]</scope>
    <source>
        <strain evidence="1 2">DSM 105482</strain>
    </source>
</reference>
<organism evidence="1 2">
    <name type="scientific">Peribacillus deserti</name>
    <dbReference type="NCBI Taxonomy" id="673318"/>
    <lineage>
        <taxon>Bacteria</taxon>
        <taxon>Bacillati</taxon>
        <taxon>Bacillota</taxon>
        <taxon>Bacilli</taxon>
        <taxon>Bacillales</taxon>
        <taxon>Bacillaceae</taxon>
        <taxon>Peribacillus</taxon>
    </lineage>
</organism>
<protein>
    <recommendedName>
        <fullName evidence="3">DUF1643 domain-containing protein</fullName>
    </recommendedName>
</protein>
<dbReference type="Proteomes" id="UP000823486">
    <property type="component" value="Unassembled WGS sequence"/>
</dbReference>
<proteinExistence type="predicted"/>
<dbReference type="Pfam" id="PF07799">
    <property type="entry name" value="DUF1643"/>
    <property type="match status" value="1"/>
</dbReference>
<dbReference type="RefSeq" id="WP_204539539.1">
    <property type="nucleotide sequence ID" value="NZ_JAFBFI010000003.1"/>
</dbReference>
<dbReference type="EMBL" id="JAFBFI010000003">
    <property type="protein sequence ID" value="MBM7691644.1"/>
    <property type="molecule type" value="Genomic_DNA"/>
</dbReference>
<dbReference type="InterPro" id="IPR012441">
    <property type="entry name" value="DUF1643"/>
</dbReference>
<gene>
    <name evidence="1" type="ORF">JOC77_001051</name>
</gene>
<sequence length="178" mass="20227">MKKTNTSFIKIESTVDDALNKRYSLKKTWAKNEEAIKKFVVIMHNPNVANEIKGDKSSNLCLNKAVDEGCNEIITVNLYATRGPKSAQLSQLHKIVEYQNLESIKEALDGSEKLLLAWGDNPGPMVRDYQFIRLLSSYEGEIKCFRINISGEPCHASLCGEETPLQDFNIIEYFNRHN</sequence>
<evidence type="ECO:0000313" key="2">
    <source>
        <dbReference type="Proteomes" id="UP000823486"/>
    </source>
</evidence>